<dbReference type="PANTHER" id="PTHR30574:SF1">
    <property type="entry name" value="SULPHUR TRANSPORT DOMAIN-CONTAINING PROTEIN"/>
    <property type="match status" value="1"/>
</dbReference>
<dbReference type="Proteomes" id="UP000198623">
    <property type="component" value="Unassembled WGS sequence"/>
</dbReference>
<keyword evidence="6 9" id="KW-1133">Transmembrane helix</keyword>
<keyword evidence="7 9" id="KW-0472">Membrane</keyword>
<feature type="transmembrane region" description="Helical" evidence="9">
    <location>
        <begin position="21"/>
        <end position="40"/>
    </location>
</feature>
<evidence type="ECO:0000256" key="6">
    <source>
        <dbReference type="ARBA" id="ARBA00022989"/>
    </source>
</evidence>
<keyword evidence="11" id="KW-1185">Reference proteome</keyword>
<protein>
    <submittedName>
        <fullName evidence="10">Uncharacterized protein</fullName>
    </submittedName>
</protein>
<organism evidence="10 11">
    <name type="scientific">Neptunomonas qingdaonensis</name>
    <dbReference type="NCBI Taxonomy" id="1045558"/>
    <lineage>
        <taxon>Bacteria</taxon>
        <taxon>Pseudomonadati</taxon>
        <taxon>Pseudomonadota</taxon>
        <taxon>Gammaproteobacteria</taxon>
        <taxon>Oceanospirillales</taxon>
        <taxon>Oceanospirillaceae</taxon>
        <taxon>Neptunomonas</taxon>
    </lineage>
</organism>
<feature type="transmembrane region" description="Helical" evidence="9">
    <location>
        <begin position="314"/>
        <end position="332"/>
    </location>
</feature>
<evidence type="ECO:0000256" key="9">
    <source>
        <dbReference type="SAM" id="Phobius"/>
    </source>
</evidence>
<feature type="transmembrane region" description="Helical" evidence="9">
    <location>
        <begin position="244"/>
        <end position="263"/>
    </location>
</feature>
<evidence type="ECO:0000256" key="2">
    <source>
        <dbReference type="ARBA" id="ARBA00022448"/>
    </source>
</evidence>
<gene>
    <name evidence="10" type="ORF">SAMN05216175_11271</name>
</gene>
<reference evidence="11" key="1">
    <citation type="submission" date="2016-10" db="EMBL/GenBank/DDBJ databases">
        <authorList>
            <person name="Varghese N."/>
            <person name="Submissions S."/>
        </authorList>
    </citation>
    <scope>NUCLEOTIDE SEQUENCE [LARGE SCALE GENOMIC DNA]</scope>
    <source>
        <strain evidence="11">CGMCC 1.10971</strain>
    </source>
</reference>
<comment type="similarity">
    <text evidence="8">Belongs to the TsuA/YedE (TC 9.B.102) family.</text>
</comment>
<keyword evidence="5 9" id="KW-0812">Transmembrane</keyword>
<evidence type="ECO:0000256" key="1">
    <source>
        <dbReference type="ARBA" id="ARBA00004429"/>
    </source>
</evidence>
<keyword evidence="3" id="KW-1003">Cell membrane</keyword>
<evidence type="ECO:0000313" key="10">
    <source>
        <dbReference type="EMBL" id="SFG73600.1"/>
    </source>
</evidence>
<dbReference type="InterPro" id="IPR007272">
    <property type="entry name" value="Sulf_transp_TsuA/YedE"/>
</dbReference>
<proteinExistence type="inferred from homology"/>
<comment type="subcellular location">
    <subcellularLocation>
        <location evidence="1">Cell inner membrane</location>
        <topology evidence="1">Multi-pass membrane protein</topology>
    </subcellularLocation>
</comment>
<evidence type="ECO:0000256" key="8">
    <source>
        <dbReference type="ARBA" id="ARBA00035655"/>
    </source>
</evidence>
<evidence type="ECO:0000256" key="7">
    <source>
        <dbReference type="ARBA" id="ARBA00023136"/>
    </source>
</evidence>
<feature type="transmembrane region" description="Helical" evidence="9">
    <location>
        <begin position="52"/>
        <end position="76"/>
    </location>
</feature>
<feature type="transmembrane region" description="Helical" evidence="9">
    <location>
        <begin position="120"/>
        <end position="141"/>
    </location>
</feature>
<feature type="transmembrane region" description="Helical" evidence="9">
    <location>
        <begin position="88"/>
        <end position="108"/>
    </location>
</feature>
<dbReference type="PANTHER" id="PTHR30574">
    <property type="entry name" value="INNER MEMBRANE PROTEIN YEDE"/>
    <property type="match status" value="1"/>
</dbReference>
<feature type="transmembrane region" description="Helical" evidence="9">
    <location>
        <begin position="344"/>
        <end position="370"/>
    </location>
</feature>
<evidence type="ECO:0000256" key="5">
    <source>
        <dbReference type="ARBA" id="ARBA00022692"/>
    </source>
</evidence>
<accession>A0A1I2U917</accession>
<dbReference type="STRING" id="1045558.SAMN05216175_11271"/>
<name>A0A1I2U917_9GAMM</name>
<evidence type="ECO:0000256" key="4">
    <source>
        <dbReference type="ARBA" id="ARBA00022519"/>
    </source>
</evidence>
<sequence>MSSDMSSNTVTDRSTSISIAYLAPLLCAAALSIGAVVWLANTESWFEASLLALGAALGLVLYHAAFGFTTAWRALIIDGRGKGLRAQMLMLAVAVCLFFPALAAGDLFGNDVNGFVRPLGWSIIIGAFVFGIGMQLGNGCASGNLYHAGGGQLRALPCIIGFTLGALWASKDYEWWTTLPQFAPYSFIEQFGVIQAIVINLAVFAVIAWFTVVIEKRRHGSLEKDALHSSLPLYRQLISGPWPFIWGAIALAILNFITLAMIGRPWAVAVAYPLWGAKVAAWLEVDLELDFWTYWMQPGRESALIEPLTTDAGTLMNVGIIIGALMAAALAGKLTIQWRMPWQHWIAAIIGGLMLGYGATIAFGCNIGAYFGGIASGSLHGWLWLVAAFIGSIIGTWIRPVFKLSNTATTQRCN</sequence>
<evidence type="ECO:0000256" key="3">
    <source>
        <dbReference type="ARBA" id="ARBA00022475"/>
    </source>
</evidence>
<keyword evidence="2" id="KW-0813">Transport</keyword>
<dbReference type="AlphaFoldDB" id="A0A1I2U917"/>
<dbReference type="Pfam" id="PF04143">
    <property type="entry name" value="Sulf_transp"/>
    <property type="match status" value="1"/>
</dbReference>
<dbReference type="GO" id="GO:0005886">
    <property type="term" value="C:plasma membrane"/>
    <property type="evidence" value="ECO:0007669"/>
    <property type="project" value="UniProtKB-SubCell"/>
</dbReference>
<feature type="transmembrane region" description="Helical" evidence="9">
    <location>
        <begin position="153"/>
        <end position="170"/>
    </location>
</feature>
<evidence type="ECO:0000313" key="11">
    <source>
        <dbReference type="Proteomes" id="UP000198623"/>
    </source>
</evidence>
<dbReference type="EMBL" id="FOOU01000012">
    <property type="protein sequence ID" value="SFG73600.1"/>
    <property type="molecule type" value="Genomic_DNA"/>
</dbReference>
<keyword evidence="4" id="KW-0997">Cell inner membrane</keyword>
<feature type="transmembrane region" description="Helical" evidence="9">
    <location>
        <begin position="190"/>
        <end position="214"/>
    </location>
</feature>
<feature type="transmembrane region" description="Helical" evidence="9">
    <location>
        <begin position="382"/>
        <end position="402"/>
    </location>
</feature>